<protein>
    <submittedName>
        <fullName evidence="2">Uncharacterized protein</fullName>
    </submittedName>
</protein>
<accession>A0AC34G3K0</accession>
<proteinExistence type="predicted"/>
<sequence length="343" mass="38002">AESGGWHTSSCKFPATRQIVSETAEIEVPTICVTSDNRRTSISSNLRFTRTFSTDSVDSLERQCMKEVRRQRIMDEIELKDTKMLPPTSLLSPSNNAYPSLRDVGRSKTDPGGGAESEGATPTVPTKTVISGYSFDSTKLSAQLSDIAFKRSNPDLSIDGIKQRTLRDIIGITVYQAKLLLQCWPNIYSTGTSGPFASQLYSSLGKRNPKAKTILTKANGVAVFSQSDTDCTSMHTKLTLELIDTIIRTLDNSPTNIINYLTEIGQCHRTLKDEGMSTAMWDDLGDAILEGVRKNDLVRKHKECRRAWLAIIAFITDNIKQGHNTFKASPSTNDINDRNKEQN</sequence>
<dbReference type="Proteomes" id="UP000887579">
    <property type="component" value="Unplaced"/>
</dbReference>
<reference evidence="2" key="1">
    <citation type="submission" date="2022-11" db="UniProtKB">
        <authorList>
            <consortium name="WormBaseParasite"/>
        </authorList>
    </citation>
    <scope>IDENTIFICATION</scope>
</reference>
<name>A0AC34G3K0_9BILA</name>
<evidence type="ECO:0000313" key="1">
    <source>
        <dbReference type="Proteomes" id="UP000887579"/>
    </source>
</evidence>
<dbReference type="WBParaSite" id="ES5_v2.g24211.t1">
    <property type="protein sequence ID" value="ES5_v2.g24211.t1"/>
    <property type="gene ID" value="ES5_v2.g24211"/>
</dbReference>
<organism evidence="1 2">
    <name type="scientific">Panagrolaimus sp. ES5</name>
    <dbReference type="NCBI Taxonomy" id="591445"/>
    <lineage>
        <taxon>Eukaryota</taxon>
        <taxon>Metazoa</taxon>
        <taxon>Ecdysozoa</taxon>
        <taxon>Nematoda</taxon>
        <taxon>Chromadorea</taxon>
        <taxon>Rhabditida</taxon>
        <taxon>Tylenchina</taxon>
        <taxon>Panagrolaimomorpha</taxon>
        <taxon>Panagrolaimoidea</taxon>
        <taxon>Panagrolaimidae</taxon>
        <taxon>Panagrolaimus</taxon>
    </lineage>
</organism>
<evidence type="ECO:0000313" key="2">
    <source>
        <dbReference type="WBParaSite" id="ES5_v2.g24211.t1"/>
    </source>
</evidence>